<feature type="transmembrane region" description="Helical" evidence="2">
    <location>
        <begin position="185"/>
        <end position="203"/>
    </location>
</feature>
<organism evidence="3 4">
    <name type="scientific">Brevibacterium casei CIP 102111</name>
    <dbReference type="NCBI Taxonomy" id="1255625"/>
    <lineage>
        <taxon>Bacteria</taxon>
        <taxon>Bacillati</taxon>
        <taxon>Actinomycetota</taxon>
        <taxon>Actinomycetes</taxon>
        <taxon>Micrococcales</taxon>
        <taxon>Brevibacteriaceae</taxon>
        <taxon>Brevibacterium</taxon>
    </lineage>
</organism>
<feature type="compositionally biased region" description="Gly residues" evidence="1">
    <location>
        <begin position="304"/>
        <end position="333"/>
    </location>
</feature>
<dbReference type="AlphaFoldDB" id="A0A2H1IYW6"/>
<feature type="compositionally biased region" description="Low complexity" evidence="1">
    <location>
        <begin position="56"/>
        <end position="68"/>
    </location>
</feature>
<dbReference type="RefSeq" id="WP_101624097.1">
    <property type="nucleotide sequence ID" value="NZ_FXZC01000003.1"/>
</dbReference>
<feature type="compositionally biased region" description="Basic and acidic residues" evidence="1">
    <location>
        <begin position="704"/>
        <end position="724"/>
    </location>
</feature>
<feature type="transmembrane region" description="Helical" evidence="2">
    <location>
        <begin position="215"/>
        <end position="237"/>
    </location>
</feature>
<feature type="compositionally biased region" description="Basic and acidic residues" evidence="1">
    <location>
        <begin position="855"/>
        <end position="874"/>
    </location>
</feature>
<evidence type="ECO:0000256" key="2">
    <source>
        <dbReference type="SAM" id="Phobius"/>
    </source>
</evidence>
<feature type="compositionally biased region" description="Polar residues" evidence="1">
    <location>
        <begin position="617"/>
        <end position="631"/>
    </location>
</feature>
<feature type="compositionally biased region" description="Gly residues" evidence="1">
    <location>
        <begin position="83"/>
        <end position="94"/>
    </location>
</feature>
<feature type="compositionally biased region" description="Low complexity" evidence="1">
    <location>
        <begin position="560"/>
        <end position="575"/>
    </location>
</feature>
<feature type="compositionally biased region" description="Gly residues" evidence="1">
    <location>
        <begin position="35"/>
        <end position="53"/>
    </location>
</feature>
<evidence type="ECO:0000313" key="3">
    <source>
        <dbReference type="EMBL" id="SMX80321.1"/>
    </source>
</evidence>
<keyword evidence="2" id="KW-0472">Membrane</keyword>
<feature type="transmembrane region" description="Helical" evidence="2">
    <location>
        <begin position="148"/>
        <end position="165"/>
    </location>
</feature>
<feature type="transmembrane region" description="Helical" evidence="2">
    <location>
        <begin position="243"/>
        <end position="266"/>
    </location>
</feature>
<accession>A0A2H1IYW6</accession>
<feature type="compositionally biased region" description="Polar residues" evidence="1">
    <location>
        <begin position="422"/>
        <end position="440"/>
    </location>
</feature>
<dbReference type="Proteomes" id="UP000234333">
    <property type="component" value="Unassembled WGS sequence"/>
</dbReference>
<feature type="compositionally biased region" description="Low complexity" evidence="1">
    <location>
        <begin position="334"/>
        <end position="349"/>
    </location>
</feature>
<feature type="compositionally biased region" description="Low complexity" evidence="1">
    <location>
        <begin position="639"/>
        <end position="674"/>
    </location>
</feature>
<dbReference type="EMBL" id="FXZC01000003">
    <property type="protein sequence ID" value="SMX80321.1"/>
    <property type="molecule type" value="Genomic_DNA"/>
</dbReference>
<feature type="compositionally biased region" description="Polar residues" evidence="1">
    <location>
        <begin position="362"/>
        <end position="371"/>
    </location>
</feature>
<feature type="region of interest" description="Disordered" evidence="1">
    <location>
        <begin position="1"/>
        <end position="137"/>
    </location>
</feature>
<feature type="compositionally biased region" description="Low complexity" evidence="1">
    <location>
        <begin position="468"/>
        <end position="493"/>
    </location>
</feature>
<feature type="compositionally biased region" description="Polar residues" evidence="1">
    <location>
        <begin position="581"/>
        <end position="598"/>
    </location>
</feature>
<feature type="compositionally biased region" description="Low complexity" evidence="1">
    <location>
        <begin position="291"/>
        <end position="303"/>
    </location>
</feature>
<keyword evidence="2" id="KW-0812">Transmembrane</keyword>
<evidence type="ECO:0000313" key="4">
    <source>
        <dbReference type="Proteomes" id="UP000234333"/>
    </source>
</evidence>
<feature type="compositionally biased region" description="Basic and acidic residues" evidence="1">
    <location>
        <begin position="443"/>
        <end position="452"/>
    </location>
</feature>
<proteinExistence type="predicted"/>
<feature type="compositionally biased region" description="Low complexity" evidence="1">
    <location>
        <begin position="875"/>
        <end position="891"/>
    </location>
</feature>
<feature type="region of interest" description="Disordered" evidence="1">
    <location>
        <begin position="284"/>
        <end position="897"/>
    </location>
</feature>
<name>A0A2H1IYW6_9MICO</name>
<keyword evidence="2" id="KW-1133">Transmembrane helix</keyword>
<protein>
    <submittedName>
        <fullName evidence="3">Uncharacterized protein</fullName>
    </submittedName>
</protein>
<feature type="compositionally biased region" description="Gly residues" evidence="1">
    <location>
        <begin position="102"/>
        <end position="124"/>
    </location>
</feature>
<gene>
    <name evidence="3" type="ORF">BC102111_01737</name>
</gene>
<reference evidence="3 4" key="1">
    <citation type="submission" date="2017-03" db="EMBL/GenBank/DDBJ databases">
        <authorList>
            <person name="Afonso C.L."/>
            <person name="Miller P.J."/>
            <person name="Scott M.A."/>
            <person name="Spackman E."/>
            <person name="Goraichik I."/>
            <person name="Dimitrov K.M."/>
            <person name="Suarez D.L."/>
            <person name="Swayne D.E."/>
        </authorList>
    </citation>
    <scope>NUCLEOTIDE SEQUENCE [LARGE SCALE GENOMIC DNA]</scope>
    <source>
        <strain evidence="3 4">CIP 102111</strain>
    </source>
</reference>
<evidence type="ECO:0000256" key="1">
    <source>
        <dbReference type="SAM" id="MobiDB-lite"/>
    </source>
</evidence>
<sequence>MSSPHHPTGPGAPQWRDQPGPHPGPNGQPSAGSQYGQGPGNPGPGGQYGQGPGPYGPDAQGGQPTPYGSGPGPYGSGPAQHGSGPGPYGSGPGQYGQAPGQYGSGPGQYGSGPGPYGSGPGQFGPGPAPQRPRRTGPGLLGPLTLRDLFLLFAGLLALIVLFVPYKNYDIITMSLWSWNIDAMGTFVFVVLAILLIVGAVLMNKLGNGRMRVGSLGLDQFISVLSSVAFAFAFVQLITSAPYWSVGAYLAFFAALIAFFAGVFTMLPFFAAEFAGREDVPAHAKARPVTKAAQHPAPQAHVPGGFDGGYGSGPHPGAQGPQGQGGPGGVGPGQYGQAVPGQDGPSQYGAPQGGYGQPGYDSAQPTWGSDQSAYDAGQQGRPGDQAASGRHAYSDDAGSPFTGGTPRPQASFAPPAEDRSSGTDDASGQPVQSTGSGQTYLGDQHPRDPRHSQSEPTQTFGLGTEPEESAWTSTASAASTASTASAAEPTPAESQADADDASVGRRDGTAGDDSADAAAPQTNADDTVAISRTVVESGPTSTEEETIISVSERRRGRHSAESTVEAESSANAASPDSDARSGSSTVSQPGTVTSSTVTSADEPGPGPLGVFDGGTKAAASQGTESRSANASPASREGAAEDATSAETTSASTSSANATSADATSVDSATTTSASAESEESNIRSTEATVVNAEGVVETDPGADPTGKEGAESRADDSRASTERRGVVAASSGVTVASGDDVTTTEAESSTERTAMTGDRASSSPDGDSADRAMGSGDGGSADRWSVGDRRPQDQGSTETVGDEPVSRETAGEETVQVDAVTTEDSRSSAEPTTERTTPPDSDEPTQYVPMTNYRDSSQERTASTDRDTSDGESSDRSASGSGADRPASSTAETTEEKTVIQAFWFAVPEPREAVDATTGMPVFTIYPGDWFLALEDHGSSFTVRDSDGKEGVLRNLEGIQRG</sequence>
<dbReference type="GeneID" id="99775278"/>
<feature type="compositionally biased region" description="Polar residues" evidence="1">
    <location>
        <begin position="827"/>
        <end position="838"/>
    </location>
</feature>
<feature type="compositionally biased region" description="Low complexity" evidence="1">
    <location>
        <begin position="725"/>
        <end position="755"/>
    </location>
</feature>